<dbReference type="SUPFAM" id="SSF47384">
    <property type="entry name" value="Homodimeric domain of signal transducing histidine kinase"/>
    <property type="match status" value="1"/>
</dbReference>
<dbReference type="PROSITE" id="PS50283">
    <property type="entry name" value="NA_SOLUT_SYMP_3"/>
    <property type="match status" value="1"/>
</dbReference>
<dbReference type="InterPro" id="IPR038377">
    <property type="entry name" value="Na/Glc_symporter_sf"/>
</dbReference>
<feature type="transmembrane region" description="Helical" evidence="13">
    <location>
        <begin position="450"/>
        <end position="472"/>
    </location>
</feature>
<evidence type="ECO:0000256" key="7">
    <source>
        <dbReference type="ARBA" id="ARBA00022692"/>
    </source>
</evidence>
<feature type="coiled-coil region" evidence="12">
    <location>
        <begin position="636"/>
        <end position="680"/>
    </location>
</feature>
<dbReference type="GO" id="GO:0005524">
    <property type="term" value="F:ATP binding"/>
    <property type="evidence" value="ECO:0007669"/>
    <property type="project" value="UniProtKB-KW"/>
</dbReference>
<dbReference type="Pfam" id="PF02518">
    <property type="entry name" value="HATPase_c"/>
    <property type="match status" value="1"/>
</dbReference>
<dbReference type="SMART" id="SM00388">
    <property type="entry name" value="HisKA"/>
    <property type="match status" value="1"/>
</dbReference>
<evidence type="ECO:0000256" key="11">
    <source>
        <dbReference type="ARBA" id="ARBA00023136"/>
    </source>
</evidence>
<evidence type="ECO:0000256" key="13">
    <source>
        <dbReference type="SAM" id="Phobius"/>
    </source>
</evidence>
<feature type="transmembrane region" description="Helical" evidence="13">
    <location>
        <begin position="38"/>
        <end position="56"/>
    </location>
</feature>
<dbReference type="CDD" id="cd00082">
    <property type="entry name" value="HisKA"/>
    <property type="match status" value="1"/>
</dbReference>
<feature type="transmembrane region" description="Helical" evidence="13">
    <location>
        <begin position="385"/>
        <end position="404"/>
    </location>
</feature>
<dbReference type="PROSITE" id="PS50109">
    <property type="entry name" value="HIS_KIN"/>
    <property type="match status" value="1"/>
</dbReference>
<keyword evidence="5" id="KW-0597">Phosphoprotein</keyword>
<dbReference type="Gene3D" id="1.20.1730.10">
    <property type="entry name" value="Sodium/glucose cotransporter"/>
    <property type="match status" value="1"/>
</dbReference>
<keyword evidence="12" id="KW-0175">Coiled coil</keyword>
<dbReference type="EMBL" id="JBHSCZ010000002">
    <property type="protein sequence ID" value="MFC4263267.1"/>
    <property type="molecule type" value="Genomic_DNA"/>
</dbReference>
<reference evidence="16" key="1">
    <citation type="journal article" date="2019" name="Int. J. Syst. Evol. Microbiol.">
        <title>The Global Catalogue of Microorganisms (GCM) 10K type strain sequencing project: providing services to taxonomists for standard genome sequencing and annotation.</title>
        <authorList>
            <consortium name="The Broad Institute Genomics Platform"/>
            <consortium name="The Broad Institute Genome Sequencing Center for Infectious Disease"/>
            <person name="Wu L."/>
            <person name="Ma J."/>
        </authorList>
    </citation>
    <scope>NUCLEOTIDE SEQUENCE [LARGE SCALE GENOMIC DNA]</scope>
    <source>
        <strain evidence="16">CECT 8289</strain>
    </source>
</reference>
<feature type="transmembrane region" description="Helical" evidence="13">
    <location>
        <begin position="113"/>
        <end position="131"/>
    </location>
</feature>
<comment type="caution">
    <text evidence="15">The sequence shown here is derived from an EMBL/GenBank/DDBJ whole genome shotgun (WGS) entry which is preliminary data.</text>
</comment>
<dbReference type="SUPFAM" id="SSF55874">
    <property type="entry name" value="ATPase domain of HSP90 chaperone/DNA topoisomerase II/histidine kinase"/>
    <property type="match status" value="1"/>
</dbReference>
<keyword evidence="8" id="KW-0418">Kinase</keyword>
<keyword evidence="9 13" id="KW-1133">Transmembrane helix</keyword>
<dbReference type="Gene3D" id="3.30.565.10">
    <property type="entry name" value="Histidine kinase-like ATPase, C-terminal domain"/>
    <property type="match status" value="1"/>
</dbReference>
<keyword evidence="15" id="KW-0067">ATP-binding</keyword>
<feature type="transmembrane region" description="Helical" evidence="13">
    <location>
        <begin position="246"/>
        <end position="264"/>
    </location>
</feature>
<dbReference type="SMART" id="SM00387">
    <property type="entry name" value="HATPase_c"/>
    <property type="match status" value="1"/>
</dbReference>
<accession>A0ABV8QUA0</accession>
<feature type="transmembrane region" description="Helical" evidence="13">
    <location>
        <begin position="6"/>
        <end position="26"/>
    </location>
</feature>
<comment type="catalytic activity">
    <reaction evidence="1">
        <text>ATP + protein L-histidine = ADP + protein N-phospho-L-histidine.</text>
        <dbReference type="EC" id="2.7.13.3"/>
    </reaction>
</comment>
<feature type="transmembrane region" description="Helical" evidence="13">
    <location>
        <begin position="331"/>
        <end position="364"/>
    </location>
</feature>
<evidence type="ECO:0000313" key="15">
    <source>
        <dbReference type="EMBL" id="MFC4263267.1"/>
    </source>
</evidence>
<dbReference type="InterPro" id="IPR050736">
    <property type="entry name" value="Sensor_HK_Regulatory"/>
</dbReference>
<evidence type="ECO:0000256" key="12">
    <source>
        <dbReference type="SAM" id="Coils"/>
    </source>
</evidence>
<dbReference type="PANTHER" id="PTHR43711">
    <property type="entry name" value="TWO-COMPONENT HISTIDINE KINASE"/>
    <property type="match status" value="1"/>
</dbReference>
<dbReference type="PRINTS" id="PR00344">
    <property type="entry name" value="BCTRLSENSOR"/>
</dbReference>
<dbReference type="InterPro" id="IPR036097">
    <property type="entry name" value="HisK_dim/P_sf"/>
</dbReference>
<keyword evidence="11 13" id="KW-0472">Membrane</keyword>
<dbReference type="Gene3D" id="1.10.287.130">
    <property type="match status" value="1"/>
</dbReference>
<feature type="transmembrane region" description="Helical" evidence="13">
    <location>
        <begin position="501"/>
        <end position="521"/>
    </location>
</feature>
<dbReference type="PANTHER" id="PTHR43711:SF30">
    <property type="entry name" value="HISTIDINE KINASE"/>
    <property type="match status" value="1"/>
</dbReference>
<evidence type="ECO:0000256" key="3">
    <source>
        <dbReference type="ARBA" id="ARBA00006434"/>
    </source>
</evidence>
<gene>
    <name evidence="15" type="ORF">ACFOWM_10285</name>
</gene>
<feature type="transmembrane region" description="Helical" evidence="13">
    <location>
        <begin position="163"/>
        <end position="179"/>
    </location>
</feature>
<feature type="transmembrane region" description="Helical" evidence="13">
    <location>
        <begin position="285"/>
        <end position="311"/>
    </location>
</feature>
<comment type="subcellular location">
    <subcellularLocation>
        <location evidence="2">Membrane</location>
        <topology evidence="2">Multi-pass membrane protein</topology>
    </subcellularLocation>
</comment>
<evidence type="ECO:0000256" key="2">
    <source>
        <dbReference type="ARBA" id="ARBA00004141"/>
    </source>
</evidence>
<dbReference type="InterPro" id="IPR004358">
    <property type="entry name" value="Sig_transdc_His_kin-like_C"/>
</dbReference>
<evidence type="ECO:0000256" key="1">
    <source>
        <dbReference type="ARBA" id="ARBA00000085"/>
    </source>
</evidence>
<name>A0ABV8QUA0_9BACT</name>
<evidence type="ECO:0000313" key="16">
    <source>
        <dbReference type="Proteomes" id="UP001595907"/>
    </source>
</evidence>
<organism evidence="15 16">
    <name type="scientific">Ferruginibacter yonginensis</name>
    <dbReference type="NCBI Taxonomy" id="1310416"/>
    <lineage>
        <taxon>Bacteria</taxon>
        <taxon>Pseudomonadati</taxon>
        <taxon>Bacteroidota</taxon>
        <taxon>Chitinophagia</taxon>
        <taxon>Chitinophagales</taxon>
        <taxon>Chitinophagaceae</taxon>
        <taxon>Ferruginibacter</taxon>
    </lineage>
</organism>
<evidence type="ECO:0000256" key="10">
    <source>
        <dbReference type="ARBA" id="ARBA00023012"/>
    </source>
</evidence>
<keyword evidence="15" id="KW-0547">Nucleotide-binding</keyword>
<evidence type="ECO:0000256" key="6">
    <source>
        <dbReference type="ARBA" id="ARBA00022679"/>
    </source>
</evidence>
<sequence>MNNIVAIITALFYLAILFGVAYFAEYRLKKGKSVINNGYVYALSLAVYCTAWTYYGSVGRAATNGLEFLAIYLGPTISAILFWPVLRKIIRICKSQSINSIADLISTRYGKNFSVAVIVTVLCVTGIIPYISLQLKAISNSIHIIANAAEEKTTLSNFLYDDTIYIAIILALFIILFGTRSIDASEKHEGLVAAVAFESVIKLAAFLAAGIFVVYGVFNGFGDVFTRAFNDVTLKNLFQFGSSTSYGTWLGLMMVSLLAVVFLPRQFQVSVVENMNEQHLKKATWLFPLYLLLINIFVLPIALSGKLIFTANNVDADTFVLALPLYFNQNGLSLFVFIGGFSAATSMIIVETIALSTMMSNNIATPLFLRVKKFKSTPNGAISKSIIHIRRVNIFIIIALAYLYDKTIAQNLSLVSIGLVSFVAVAQFAPAAIGGIYWKDASKNGAVASIVVGFIVWFFTLVVPSLVSAGVLSNSIMVNGLWGIGWLKPFSLFGLQGFDSITHATFWSLLFNIIVFVSVSLNSKKSTEEIYQGEIFVDIFKHTLAPSSNVMWKGTANLPDVQTLLENFLGKERAQKLITNYAQRNKISLDTKSADPRLVTFAERILSGIIGSASASIMVSSVIKAEEVKIDEVINILRESQQMIELNKELKKKSTELQKATQQLTQVNEQLKEMDSLKDEFLYTVTHEIRTPITSIRAMAEIVHDNTDMPETQRQQFLGNVIKETERLSHLIKQVLNLERYESGQQRLNMSEFVLNKLINDTVAALHPLANEKSINIQISIPNTMFLIRGDAPLLQQVLQNLLSNAIKFVDDVTGKIKVSVHLNYDEVQVWVEDNGAGIDEAVHELIFDKFFQAKNQTLKKPEGSGLGLAISKKIIEMHGGKIWVENGEVNGSRFIFTIPNS</sequence>
<keyword evidence="6" id="KW-0808">Transferase</keyword>
<keyword evidence="16" id="KW-1185">Reference proteome</keyword>
<evidence type="ECO:0000256" key="5">
    <source>
        <dbReference type="ARBA" id="ARBA00022553"/>
    </source>
</evidence>
<keyword evidence="7 13" id="KW-0812">Transmembrane</keyword>
<dbReference type="EC" id="2.7.13.3" evidence="4"/>
<dbReference type="InterPro" id="IPR003594">
    <property type="entry name" value="HATPase_dom"/>
</dbReference>
<dbReference type="InterPro" id="IPR001734">
    <property type="entry name" value="Na/solute_symporter"/>
</dbReference>
<dbReference type="Pfam" id="PF00512">
    <property type="entry name" value="HisKA"/>
    <property type="match status" value="1"/>
</dbReference>
<protein>
    <recommendedName>
        <fullName evidence="4">histidine kinase</fullName>
        <ecNumber evidence="4">2.7.13.3</ecNumber>
    </recommendedName>
</protein>
<dbReference type="InterPro" id="IPR003661">
    <property type="entry name" value="HisK_dim/P_dom"/>
</dbReference>
<evidence type="ECO:0000259" key="14">
    <source>
        <dbReference type="PROSITE" id="PS50109"/>
    </source>
</evidence>
<feature type="transmembrane region" description="Helical" evidence="13">
    <location>
        <begin position="191"/>
        <end position="218"/>
    </location>
</feature>
<evidence type="ECO:0000256" key="8">
    <source>
        <dbReference type="ARBA" id="ARBA00022777"/>
    </source>
</evidence>
<evidence type="ECO:0000256" key="9">
    <source>
        <dbReference type="ARBA" id="ARBA00022989"/>
    </source>
</evidence>
<dbReference type="InterPro" id="IPR005467">
    <property type="entry name" value="His_kinase_dom"/>
</dbReference>
<feature type="transmembrane region" description="Helical" evidence="13">
    <location>
        <begin position="416"/>
        <end position="438"/>
    </location>
</feature>
<proteinExistence type="inferred from homology"/>
<feature type="domain" description="Histidine kinase" evidence="14">
    <location>
        <begin position="684"/>
        <end position="902"/>
    </location>
</feature>
<dbReference type="Proteomes" id="UP001595907">
    <property type="component" value="Unassembled WGS sequence"/>
</dbReference>
<dbReference type="RefSeq" id="WP_379709598.1">
    <property type="nucleotide sequence ID" value="NZ_JBHSCZ010000002.1"/>
</dbReference>
<keyword evidence="10" id="KW-0902">Two-component regulatory system</keyword>
<dbReference type="CDD" id="cd10322">
    <property type="entry name" value="SLC5sbd"/>
    <property type="match status" value="1"/>
</dbReference>
<comment type="similarity">
    <text evidence="3">Belongs to the sodium:solute symporter (SSF) (TC 2.A.21) family.</text>
</comment>
<feature type="transmembrane region" description="Helical" evidence="13">
    <location>
        <begin position="68"/>
        <end position="86"/>
    </location>
</feature>
<evidence type="ECO:0000256" key="4">
    <source>
        <dbReference type="ARBA" id="ARBA00012438"/>
    </source>
</evidence>
<dbReference type="InterPro" id="IPR036890">
    <property type="entry name" value="HATPase_C_sf"/>
</dbReference>